<sequence>MKLKVIKSILAIAAVACFSFTAVKTEETQQVAKSEQPVLYMEADPGGTGG</sequence>
<dbReference type="RefSeq" id="WP_000770087.1">
    <property type="nucleotide sequence ID" value="NZ_FWYW01000010.1"/>
</dbReference>
<feature type="signal peptide" evidence="1">
    <location>
        <begin position="1"/>
        <end position="24"/>
    </location>
</feature>
<evidence type="ECO:0008006" key="4">
    <source>
        <dbReference type="Google" id="ProtNLM"/>
    </source>
</evidence>
<organism evidence="2 3">
    <name type="scientific">Bacillus paranthracis</name>
    <dbReference type="NCBI Taxonomy" id="2026186"/>
    <lineage>
        <taxon>Bacteria</taxon>
        <taxon>Bacillati</taxon>
        <taxon>Bacillota</taxon>
        <taxon>Bacilli</taxon>
        <taxon>Bacillales</taxon>
        <taxon>Bacillaceae</taxon>
        <taxon>Bacillus</taxon>
        <taxon>Bacillus cereus group</taxon>
    </lineage>
</organism>
<evidence type="ECO:0000313" key="3">
    <source>
        <dbReference type="Proteomes" id="UP000194422"/>
    </source>
</evidence>
<comment type="caution">
    <text evidence="2">The sequence shown here is derived from an EMBL/GenBank/DDBJ whole genome shotgun (WGS) entry which is preliminary data.</text>
</comment>
<feature type="chain" id="PRO_5038359317" description="Phr family secreted Rap phosphatase inhibitor" evidence="1">
    <location>
        <begin position="25"/>
        <end position="50"/>
    </location>
</feature>
<gene>
    <name evidence="2" type="ORF">BACERE00174_00066</name>
</gene>
<dbReference type="AlphaFoldDB" id="A0A7D8D117"/>
<protein>
    <recommendedName>
        <fullName evidence="4">Phr family secreted Rap phosphatase inhibitor</fullName>
    </recommendedName>
</protein>
<proteinExistence type="predicted"/>
<keyword evidence="1" id="KW-0732">Signal</keyword>
<accession>A0A7D8D117</accession>
<evidence type="ECO:0000313" key="2">
    <source>
        <dbReference type="EMBL" id="SMD59013.1"/>
    </source>
</evidence>
<evidence type="ECO:0000256" key="1">
    <source>
        <dbReference type="SAM" id="SignalP"/>
    </source>
</evidence>
<reference evidence="2 3" key="1">
    <citation type="submission" date="2017-04" db="EMBL/GenBank/DDBJ databases">
        <authorList>
            <person name="Criscuolo A."/>
        </authorList>
    </citation>
    <scope>NUCLEOTIDE SEQUENCE [LARGE SCALE GENOMIC DNA]</scope>
    <source>
        <strain evidence="2">16-00174</strain>
    </source>
</reference>
<dbReference type="Proteomes" id="UP000194422">
    <property type="component" value="Unassembled WGS sequence"/>
</dbReference>
<dbReference type="EMBL" id="FWYW01000010">
    <property type="protein sequence ID" value="SMD59013.1"/>
    <property type="molecule type" value="Genomic_DNA"/>
</dbReference>
<name>A0A7D8D117_9BACI</name>